<evidence type="ECO:0000259" key="3">
    <source>
        <dbReference type="Pfam" id="PF00710"/>
    </source>
</evidence>
<dbReference type="Gene3D" id="3.40.50.40">
    <property type="match status" value="1"/>
</dbReference>
<sequence length="325" mass="32969">MTRPVLLIALGGTISMQGGGGSGITPKLSGDDLVAAVPGLDQVCDISAVSPFRIPGASLNITHIAEVARLINAAEQDYAGFVVVQGTDTIEETAFLLDCLVSSSRPVVVTGAMRGADAAGADGPANILSAATYAASEVGRGLGAVVIFSDEIHSARLARKADTGLTSAFTSAPYGPIGRVSEGKVLLALKPAHGPLSLPFPTSAIPEVAIVSIGFGDSGRSLGGLDQNGISAVVIQGLGAGHVPEMLSERISELAGAMPVVLATRVVNGPVFENTYGFKGSEIDLIGKGVIPSRSLGAVKARLMLQVLIAGGADHDHVRALFSQM</sequence>
<feature type="domain" description="L-asparaginase N-terminal" evidence="3">
    <location>
        <begin position="5"/>
        <end position="189"/>
    </location>
</feature>
<dbReference type="SMART" id="SM00870">
    <property type="entry name" value="Asparaginase"/>
    <property type="match status" value="1"/>
</dbReference>
<dbReference type="InterPro" id="IPR004550">
    <property type="entry name" value="AsnASE_II"/>
</dbReference>
<dbReference type="PRINTS" id="PR00139">
    <property type="entry name" value="ASNGLNASE"/>
</dbReference>
<dbReference type="PIRSF" id="PIRSF001220">
    <property type="entry name" value="L-ASNase_gatD"/>
    <property type="match status" value="1"/>
</dbReference>
<dbReference type="RefSeq" id="WP_338607286.1">
    <property type="nucleotide sequence ID" value="NZ_CP146275.1"/>
</dbReference>
<protein>
    <submittedName>
        <fullName evidence="5">Asparaginase</fullName>
    </submittedName>
</protein>
<reference evidence="5 6" key="1">
    <citation type="submission" date="2024-02" db="EMBL/GenBank/DDBJ databases">
        <title>Complete genome sequence of Pelagibacterium nitratireducens ZH15.</title>
        <authorList>
            <person name="Zhao L.H."/>
        </authorList>
    </citation>
    <scope>NUCLEOTIDE SEQUENCE [LARGE SCALE GENOMIC DNA]</scope>
    <source>
        <strain evidence="5 6">ZH15</strain>
    </source>
</reference>
<evidence type="ECO:0000256" key="2">
    <source>
        <dbReference type="ARBA" id="ARBA00022801"/>
    </source>
</evidence>
<dbReference type="EMBL" id="CP146275">
    <property type="protein sequence ID" value="WWT31825.1"/>
    <property type="molecule type" value="Genomic_DNA"/>
</dbReference>
<dbReference type="InterPro" id="IPR036152">
    <property type="entry name" value="Asp/glu_Ase-like_sf"/>
</dbReference>
<proteinExistence type="inferred from homology"/>
<name>A0ABZ2I2P8_9HYPH</name>
<evidence type="ECO:0000256" key="1">
    <source>
        <dbReference type="ARBA" id="ARBA00010518"/>
    </source>
</evidence>
<dbReference type="PANTHER" id="PTHR11707">
    <property type="entry name" value="L-ASPARAGINASE"/>
    <property type="match status" value="1"/>
</dbReference>
<accession>A0ABZ2I2P8</accession>
<dbReference type="Pfam" id="PF00710">
    <property type="entry name" value="Asparaginase"/>
    <property type="match status" value="1"/>
</dbReference>
<dbReference type="InterPro" id="IPR006034">
    <property type="entry name" value="Asparaginase/glutaminase-like"/>
</dbReference>
<organism evidence="5 6">
    <name type="scientific">Pelagibacterium nitratireducens</name>
    <dbReference type="NCBI Taxonomy" id="1046114"/>
    <lineage>
        <taxon>Bacteria</taxon>
        <taxon>Pseudomonadati</taxon>
        <taxon>Pseudomonadota</taxon>
        <taxon>Alphaproteobacteria</taxon>
        <taxon>Hyphomicrobiales</taxon>
        <taxon>Devosiaceae</taxon>
        <taxon>Pelagibacterium</taxon>
    </lineage>
</organism>
<dbReference type="CDD" id="cd08964">
    <property type="entry name" value="L-asparaginase_II"/>
    <property type="match status" value="1"/>
</dbReference>
<feature type="domain" description="Asparaginase/glutaminase C-terminal" evidence="4">
    <location>
        <begin position="208"/>
        <end position="322"/>
    </location>
</feature>
<dbReference type="PIRSF" id="PIRSF500176">
    <property type="entry name" value="L_ASNase"/>
    <property type="match status" value="1"/>
</dbReference>
<evidence type="ECO:0000313" key="6">
    <source>
        <dbReference type="Proteomes" id="UP001369958"/>
    </source>
</evidence>
<dbReference type="InterPro" id="IPR037152">
    <property type="entry name" value="L-asparaginase_N_sf"/>
</dbReference>
<dbReference type="Gene3D" id="3.40.50.1170">
    <property type="entry name" value="L-asparaginase, N-terminal domain"/>
    <property type="match status" value="1"/>
</dbReference>
<evidence type="ECO:0000259" key="4">
    <source>
        <dbReference type="Pfam" id="PF17763"/>
    </source>
</evidence>
<dbReference type="PANTHER" id="PTHR11707:SF28">
    <property type="entry name" value="60 KDA LYSOPHOSPHOLIPASE"/>
    <property type="match status" value="1"/>
</dbReference>
<dbReference type="InterPro" id="IPR027474">
    <property type="entry name" value="L-asparaginase_N"/>
</dbReference>
<evidence type="ECO:0000313" key="5">
    <source>
        <dbReference type="EMBL" id="WWT31825.1"/>
    </source>
</evidence>
<dbReference type="SFLD" id="SFLDS00057">
    <property type="entry name" value="Glutaminase/Asparaginase"/>
    <property type="match status" value="1"/>
</dbReference>
<keyword evidence="2" id="KW-0378">Hydrolase</keyword>
<dbReference type="Pfam" id="PF17763">
    <property type="entry name" value="Asparaginase_C"/>
    <property type="match status" value="1"/>
</dbReference>
<comment type="similarity">
    <text evidence="1">Belongs to the asparaginase 1 family.</text>
</comment>
<keyword evidence="6" id="KW-1185">Reference proteome</keyword>
<dbReference type="PROSITE" id="PS51732">
    <property type="entry name" value="ASN_GLN_ASE_3"/>
    <property type="match status" value="1"/>
</dbReference>
<dbReference type="SUPFAM" id="SSF53774">
    <property type="entry name" value="Glutaminase/Asparaginase"/>
    <property type="match status" value="1"/>
</dbReference>
<gene>
    <name evidence="5" type="ORF">V6617_12490</name>
</gene>
<dbReference type="InterPro" id="IPR040919">
    <property type="entry name" value="Asparaginase_C"/>
</dbReference>
<dbReference type="InterPro" id="IPR027473">
    <property type="entry name" value="L-asparaginase_C"/>
</dbReference>
<dbReference type="Proteomes" id="UP001369958">
    <property type="component" value="Chromosome"/>
</dbReference>